<comment type="caution">
    <text evidence="3">The sequence shown here is derived from an EMBL/GenBank/DDBJ whole genome shotgun (WGS) entry which is preliminary data.</text>
</comment>
<reference evidence="3" key="1">
    <citation type="journal article" date="2020" name="bioRxiv">
        <title>A rank-normalized archaeal taxonomy based on genome phylogeny resolves widespread incomplete and uneven classifications.</title>
        <authorList>
            <person name="Rinke C."/>
            <person name="Chuvochina M."/>
            <person name="Mussig A.J."/>
            <person name="Chaumeil P.-A."/>
            <person name="Waite D.W."/>
            <person name="Whitman W.B."/>
            <person name="Parks D.H."/>
            <person name="Hugenholtz P."/>
        </authorList>
    </citation>
    <scope>NUCLEOTIDE SEQUENCE</scope>
    <source>
        <strain evidence="3">UBA8853</strain>
    </source>
</reference>
<feature type="domain" description="THUMP" evidence="2">
    <location>
        <begin position="42"/>
        <end position="146"/>
    </location>
</feature>
<dbReference type="InterPro" id="IPR025849">
    <property type="entry name" value="MJ0421-like_SPOUT_MTase"/>
</dbReference>
<gene>
    <name evidence="3" type="ORF">HA336_06855</name>
</gene>
<dbReference type="AlphaFoldDB" id="A0A832TB92"/>
<sequence length="348" mass="38672">MFLVKTQRNLEDVAAAMIEEETGAEAKPRPFGYLGLVIVTGHVTKDELEKIPEVERAIPVEAECRADPKEIAETAAELAETKISEDETFAVRTIRRGEHDFTSVDVNVEAGDAVRKATGASVDLDDPDKIVWVEILRDRAYLAVLPGEEEWKKLPPGKPEADPLLAKLELAQIPYLGDPRAAYSMGERIGRAVQGFELKSYIVTPYEPVNAVELLHFLRGLRDGVKSRMDVQRESYGREFRRTELLLYDLYQLIRLKRDALIIGTDPKGDPYTEIRKTLGEALREADEVVVLAGSRVGLPRGVLRACDFVVDLCPGVTFATEHVVPSVVTALVDSYLEAEGSEDREGR</sequence>
<dbReference type="PROSITE" id="PS51165">
    <property type="entry name" value="THUMP"/>
    <property type="match status" value="1"/>
</dbReference>
<dbReference type="EMBL" id="DUJS01000004">
    <property type="protein sequence ID" value="HII70931.1"/>
    <property type="molecule type" value="Genomic_DNA"/>
</dbReference>
<dbReference type="Pfam" id="PF02926">
    <property type="entry name" value="THUMP"/>
    <property type="match status" value="1"/>
</dbReference>
<dbReference type="GO" id="GO:0032259">
    <property type="term" value="P:methylation"/>
    <property type="evidence" value="ECO:0007669"/>
    <property type="project" value="UniProtKB-KW"/>
</dbReference>
<name>A0A832TB92_9EURY</name>
<evidence type="ECO:0000256" key="1">
    <source>
        <dbReference type="PROSITE-ProRule" id="PRU00529"/>
    </source>
</evidence>
<keyword evidence="3" id="KW-0489">Methyltransferase</keyword>
<dbReference type="Pfam" id="PF14419">
    <property type="entry name" value="SPOUT_MTase_2"/>
    <property type="match status" value="1"/>
</dbReference>
<dbReference type="GO" id="GO:0005829">
    <property type="term" value="C:cytosol"/>
    <property type="evidence" value="ECO:0007669"/>
    <property type="project" value="TreeGrafter"/>
</dbReference>
<dbReference type="SUPFAM" id="SSF75217">
    <property type="entry name" value="alpha/beta knot"/>
    <property type="match status" value="1"/>
</dbReference>
<dbReference type="GO" id="GO:0002937">
    <property type="term" value="P:tRNA 4-thiouridine biosynthesis"/>
    <property type="evidence" value="ECO:0007669"/>
    <property type="project" value="TreeGrafter"/>
</dbReference>
<dbReference type="InterPro" id="IPR029028">
    <property type="entry name" value="Alpha/beta_knot_MTases"/>
</dbReference>
<dbReference type="GeneID" id="1478057"/>
<evidence type="ECO:0000313" key="3">
    <source>
        <dbReference type="EMBL" id="HII70931.1"/>
    </source>
</evidence>
<dbReference type="GO" id="GO:0003723">
    <property type="term" value="F:RNA binding"/>
    <property type="evidence" value="ECO:0007669"/>
    <property type="project" value="UniProtKB-UniRule"/>
</dbReference>
<dbReference type="SMART" id="SM00981">
    <property type="entry name" value="THUMP"/>
    <property type="match status" value="1"/>
</dbReference>
<dbReference type="InterPro" id="IPR050102">
    <property type="entry name" value="tRNA_sulfurtransferase_ThiI"/>
</dbReference>
<dbReference type="GO" id="GO:0052837">
    <property type="term" value="P:thiazole biosynthetic process"/>
    <property type="evidence" value="ECO:0007669"/>
    <property type="project" value="TreeGrafter"/>
</dbReference>
<dbReference type="Gene3D" id="3.30.2130.30">
    <property type="match status" value="1"/>
</dbReference>
<dbReference type="RefSeq" id="WP_011019830.1">
    <property type="nucleotide sequence ID" value="NZ_DUJS01000004.1"/>
</dbReference>
<keyword evidence="3" id="KW-0808">Transferase</keyword>
<keyword evidence="1" id="KW-0694">RNA-binding</keyword>
<dbReference type="PANTHER" id="PTHR43209">
    <property type="entry name" value="TRNA SULFURTRANSFERASE"/>
    <property type="match status" value="1"/>
</dbReference>
<evidence type="ECO:0000313" key="4">
    <source>
        <dbReference type="Proteomes" id="UP000619545"/>
    </source>
</evidence>
<proteinExistence type="predicted"/>
<dbReference type="PANTHER" id="PTHR43209:SF1">
    <property type="entry name" value="TRNA SULFURTRANSFERASE"/>
    <property type="match status" value="1"/>
</dbReference>
<dbReference type="InterPro" id="IPR041730">
    <property type="entry name" value="MJ0421-like_THUMP"/>
</dbReference>
<dbReference type="InterPro" id="IPR004114">
    <property type="entry name" value="THUMP_dom"/>
</dbReference>
<dbReference type="OMA" id="ESRYQIQ"/>
<evidence type="ECO:0000259" key="2">
    <source>
        <dbReference type="PROSITE" id="PS51165"/>
    </source>
</evidence>
<protein>
    <submittedName>
        <fullName evidence="3">SPOUT family RNA methylase</fullName>
    </submittedName>
</protein>
<dbReference type="GO" id="GO:0008168">
    <property type="term" value="F:methyltransferase activity"/>
    <property type="evidence" value="ECO:0007669"/>
    <property type="project" value="UniProtKB-KW"/>
</dbReference>
<organism evidence="3 4">
    <name type="scientific">Methanopyrus kandleri</name>
    <dbReference type="NCBI Taxonomy" id="2320"/>
    <lineage>
        <taxon>Archaea</taxon>
        <taxon>Methanobacteriati</taxon>
        <taxon>Methanobacteriota</taxon>
        <taxon>Methanomada group</taxon>
        <taxon>Methanopyri</taxon>
        <taxon>Methanopyrales</taxon>
        <taxon>Methanopyraceae</taxon>
        <taxon>Methanopyrus</taxon>
    </lineage>
</organism>
<dbReference type="SUPFAM" id="SSF143437">
    <property type="entry name" value="THUMP domain-like"/>
    <property type="match status" value="1"/>
</dbReference>
<dbReference type="CDD" id="cd11718">
    <property type="entry name" value="THUMP_SPOUT"/>
    <property type="match status" value="1"/>
</dbReference>
<accession>A0A832TB92</accession>
<dbReference type="Proteomes" id="UP000619545">
    <property type="component" value="Unassembled WGS sequence"/>
</dbReference>